<dbReference type="Pfam" id="PF00145">
    <property type="entry name" value="DNA_methylase"/>
    <property type="match status" value="1"/>
</dbReference>
<evidence type="ECO:0000256" key="4">
    <source>
        <dbReference type="ARBA" id="ARBA00022747"/>
    </source>
</evidence>
<protein>
    <recommendedName>
        <fullName evidence="7">Cytosine-specific methyltransferase</fullName>
        <ecNumber evidence="7">2.1.1.37</ecNumber>
    </recommendedName>
</protein>
<keyword evidence="1 5" id="KW-0489">Methyltransferase</keyword>
<evidence type="ECO:0000256" key="6">
    <source>
        <dbReference type="RuleBase" id="RU000416"/>
    </source>
</evidence>
<dbReference type="InterPro" id="IPR050390">
    <property type="entry name" value="C5-Methyltransferase"/>
</dbReference>
<dbReference type="EC" id="2.1.1.37" evidence="7"/>
<comment type="similarity">
    <text evidence="5 6">Belongs to the class I-like SAM-binding methyltransferase superfamily. C5-methyltransferase family.</text>
</comment>
<dbReference type="PRINTS" id="PR00105">
    <property type="entry name" value="C5METTRFRASE"/>
</dbReference>
<dbReference type="PROSITE" id="PS00094">
    <property type="entry name" value="C5_MTASE_1"/>
    <property type="match status" value="1"/>
</dbReference>
<comment type="catalytic activity">
    <reaction evidence="7">
        <text>a 2'-deoxycytidine in DNA + S-adenosyl-L-methionine = a 5-methyl-2'-deoxycytidine in DNA + S-adenosyl-L-homocysteine + H(+)</text>
        <dbReference type="Rhea" id="RHEA:13681"/>
        <dbReference type="Rhea" id="RHEA-COMP:11369"/>
        <dbReference type="Rhea" id="RHEA-COMP:11370"/>
        <dbReference type="ChEBI" id="CHEBI:15378"/>
        <dbReference type="ChEBI" id="CHEBI:57856"/>
        <dbReference type="ChEBI" id="CHEBI:59789"/>
        <dbReference type="ChEBI" id="CHEBI:85452"/>
        <dbReference type="ChEBI" id="CHEBI:85454"/>
        <dbReference type="EC" id="2.1.1.37"/>
    </reaction>
</comment>
<dbReference type="GO" id="GO:0003886">
    <property type="term" value="F:DNA (cytosine-5-)-methyltransferase activity"/>
    <property type="evidence" value="ECO:0007669"/>
    <property type="project" value="UniProtKB-EC"/>
</dbReference>
<name>A0A1V0NFY5_LACLL</name>
<evidence type="ECO:0000256" key="7">
    <source>
        <dbReference type="RuleBase" id="RU000417"/>
    </source>
</evidence>
<dbReference type="AlphaFoldDB" id="A0A1V0NFY5"/>
<dbReference type="InterPro" id="IPR029063">
    <property type="entry name" value="SAM-dependent_MTases_sf"/>
</dbReference>
<evidence type="ECO:0000256" key="3">
    <source>
        <dbReference type="ARBA" id="ARBA00022691"/>
    </source>
</evidence>
<reference evidence="8 9" key="1">
    <citation type="journal article" date="2017" name="BMC Genomics">
        <title>Comparative and functional genomics of the Lactococcus lactis taxon; insights into evolution and niche adaptation.</title>
        <authorList>
            <person name="Kelleher P."/>
            <person name="Bottacini F."/>
            <person name="Mahony J."/>
            <person name="Kilcawley K.N."/>
            <person name="van Sinderen D."/>
        </authorList>
    </citation>
    <scope>NUCLEOTIDE SEQUENCE [LARGE SCALE GENOMIC DNA]</scope>
    <source>
        <strain evidence="8 9">275</strain>
    </source>
</reference>
<sequence>MKKLNNIELFAGAGGLLDGFEQTGNYTLLAAVEWLKPQVRTLINRLQTKYNDKEASKKILNFDIQRTDELINGWRDDIDFGSSEGLKKLVNDRTVDVISGGPPCQAYSLAGRIRDSNGMKDDYRNFLFEAYIRVVQQFRPKIVVFENVEGILSAIPSGEKIVDLIKGAFDAEGYEIVDDLRKYALLNLTEFGVPQKRKRVIIIGVRRDNSNTNYQKLLHDFYEQDLAKLKVSKVQTVRMAIGDLPPIYPLAIQKAREAYTNDSGINGHISRFHSLRDQSIFYTLAKDIESGTRKYNTTESLKDLYYKTTGKKTNVHKYHVLRWDEPSNTIPAHLKKDGLRHIHPDPKQKRTITVREAARLQTFSDDFEFNESQLSNFEMIGNAVPPLFAYKLGKIIPELIEKIQALENQ</sequence>
<evidence type="ECO:0000313" key="9">
    <source>
        <dbReference type="Proteomes" id="UP000192085"/>
    </source>
</evidence>
<accession>A0A1V0NFY5</accession>
<organism evidence="8 9">
    <name type="scientific">Lactococcus lactis subsp. lactis</name>
    <name type="common">Streptococcus lactis</name>
    <dbReference type="NCBI Taxonomy" id="1360"/>
    <lineage>
        <taxon>Bacteria</taxon>
        <taxon>Bacillati</taxon>
        <taxon>Bacillota</taxon>
        <taxon>Bacilli</taxon>
        <taxon>Lactobacillales</taxon>
        <taxon>Streptococcaceae</taxon>
        <taxon>Lactococcus</taxon>
    </lineage>
</organism>
<dbReference type="Proteomes" id="UP000192085">
    <property type="component" value="Chromosome"/>
</dbReference>
<dbReference type="RefSeq" id="WP_064973540.1">
    <property type="nucleotide sequence ID" value="NZ_CP015897.1"/>
</dbReference>
<dbReference type="PANTHER" id="PTHR10629">
    <property type="entry name" value="CYTOSINE-SPECIFIC METHYLTRANSFERASE"/>
    <property type="match status" value="1"/>
</dbReference>
<dbReference type="InterPro" id="IPR001525">
    <property type="entry name" value="C5_MeTfrase"/>
</dbReference>
<keyword evidence="2 5" id="KW-0808">Transferase</keyword>
<proteinExistence type="inferred from homology"/>
<feature type="active site" evidence="5">
    <location>
        <position position="104"/>
    </location>
</feature>
<dbReference type="PROSITE" id="PS51679">
    <property type="entry name" value="SAM_MT_C5"/>
    <property type="match status" value="1"/>
</dbReference>
<dbReference type="Gene3D" id="3.90.120.10">
    <property type="entry name" value="DNA Methylase, subunit A, domain 2"/>
    <property type="match status" value="1"/>
</dbReference>
<evidence type="ECO:0000313" key="8">
    <source>
        <dbReference type="EMBL" id="ARD98854.1"/>
    </source>
</evidence>
<dbReference type="NCBIfam" id="TIGR00675">
    <property type="entry name" value="dcm"/>
    <property type="match status" value="1"/>
</dbReference>
<dbReference type="InterPro" id="IPR018117">
    <property type="entry name" value="C5_DNA_meth_AS"/>
</dbReference>
<dbReference type="Gene3D" id="3.40.50.150">
    <property type="entry name" value="Vaccinia Virus protein VP39"/>
    <property type="match status" value="1"/>
</dbReference>
<evidence type="ECO:0000256" key="5">
    <source>
        <dbReference type="PROSITE-ProRule" id="PRU01016"/>
    </source>
</evidence>
<evidence type="ECO:0000256" key="1">
    <source>
        <dbReference type="ARBA" id="ARBA00022603"/>
    </source>
</evidence>
<dbReference type="REBASE" id="196243">
    <property type="entry name" value="M2.Lla275ORF1223P"/>
</dbReference>
<keyword evidence="3 5" id="KW-0949">S-adenosyl-L-methionine</keyword>
<evidence type="ECO:0000256" key="2">
    <source>
        <dbReference type="ARBA" id="ARBA00022679"/>
    </source>
</evidence>
<dbReference type="EMBL" id="CP015897">
    <property type="protein sequence ID" value="ARD98854.1"/>
    <property type="molecule type" value="Genomic_DNA"/>
</dbReference>
<dbReference type="GO" id="GO:0032259">
    <property type="term" value="P:methylation"/>
    <property type="evidence" value="ECO:0007669"/>
    <property type="project" value="UniProtKB-KW"/>
</dbReference>
<keyword evidence="4" id="KW-0680">Restriction system</keyword>
<gene>
    <name evidence="8" type="ORF">LL275_1224</name>
</gene>
<dbReference type="GO" id="GO:0009307">
    <property type="term" value="P:DNA restriction-modification system"/>
    <property type="evidence" value="ECO:0007669"/>
    <property type="project" value="UniProtKB-KW"/>
</dbReference>
<dbReference type="SUPFAM" id="SSF53335">
    <property type="entry name" value="S-adenosyl-L-methionine-dependent methyltransferases"/>
    <property type="match status" value="1"/>
</dbReference>
<dbReference type="PANTHER" id="PTHR10629:SF52">
    <property type="entry name" value="DNA (CYTOSINE-5)-METHYLTRANSFERASE 1"/>
    <property type="match status" value="1"/>
</dbReference>